<proteinExistence type="predicted"/>
<organism evidence="1 2">
    <name type="scientific">Pseudomonas savastanoi pv. nerii</name>
    <dbReference type="NCBI Taxonomy" id="360921"/>
    <lineage>
        <taxon>Bacteria</taxon>
        <taxon>Pseudomonadati</taxon>
        <taxon>Pseudomonadota</taxon>
        <taxon>Gammaproteobacteria</taxon>
        <taxon>Pseudomonadales</taxon>
        <taxon>Pseudomonadaceae</taxon>
        <taxon>Pseudomonas</taxon>
    </lineage>
</organism>
<evidence type="ECO:0000313" key="1">
    <source>
        <dbReference type="EMBL" id="RMT74736.1"/>
    </source>
</evidence>
<dbReference type="Proteomes" id="UP000268636">
    <property type="component" value="Unassembled WGS sequence"/>
</dbReference>
<evidence type="ECO:0000313" key="2">
    <source>
        <dbReference type="Proteomes" id="UP000268636"/>
    </source>
</evidence>
<comment type="caution">
    <text evidence="1">The sequence shown here is derived from an EMBL/GenBank/DDBJ whole genome shotgun (WGS) entry which is preliminary data.</text>
</comment>
<sequence>MPIIGEFLFCYGGSITTPQVQQEILFVMTEKTVHGQAFGNDVVYSLCVQRAALDIRAPVTGEQLTIG</sequence>
<dbReference type="EMBL" id="RBTN01000194">
    <property type="protein sequence ID" value="RMT74736.1"/>
    <property type="molecule type" value="Genomic_DNA"/>
</dbReference>
<name>A0A0Q0AU06_PSESS</name>
<gene>
    <name evidence="1" type="ORF">ALP42_103002</name>
</gene>
<accession>A0A0Q0AU06</accession>
<protein>
    <submittedName>
        <fullName evidence="1">Uncharacterized protein</fullName>
    </submittedName>
</protein>
<reference evidence="1 2" key="1">
    <citation type="submission" date="2018-08" db="EMBL/GenBank/DDBJ databases">
        <title>Recombination of ecologically and evolutionarily significant loci maintains genetic cohesion in the Pseudomonas syringae species complex.</title>
        <authorList>
            <person name="Dillon M."/>
            <person name="Thakur S."/>
            <person name="Almeida R.N.D."/>
            <person name="Weir B.S."/>
            <person name="Guttman D.S."/>
        </authorList>
    </citation>
    <scope>NUCLEOTIDE SEQUENCE [LARGE SCALE GENOMIC DNA]</scope>
    <source>
        <strain evidence="1 2">ICMP 13786</strain>
    </source>
</reference>
<dbReference type="AlphaFoldDB" id="A0A0Q0AU06"/>